<evidence type="ECO:0000256" key="4">
    <source>
        <dbReference type="ARBA" id="ARBA00022989"/>
    </source>
</evidence>
<dbReference type="AlphaFoldDB" id="A0A9P9DZI9"/>
<feature type="transmembrane region" description="Helical" evidence="8">
    <location>
        <begin position="138"/>
        <end position="159"/>
    </location>
</feature>
<dbReference type="InterPro" id="IPR020846">
    <property type="entry name" value="MFS_dom"/>
</dbReference>
<keyword evidence="6" id="KW-0325">Glycoprotein</keyword>
<feature type="compositionally biased region" description="Basic and acidic residues" evidence="7">
    <location>
        <begin position="13"/>
        <end position="32"/>
    </location>
</feature>
<feature type="region of interest" description="Disordered" evidence="7">
    <location>
        <begin position="278"/>
        <end position="302"/>
    </location>
</feature>
<dbReference type="PANTHER" id="PTHR23504">
    <property type="entry name" value="MAJOR FACILITATOR SUPERFAMILY DOMAIN-CONTAINING PROTEIN 10"/>
    <property type="match status" value="1"/>
</dbReference>
<comment type="subcellular location">
    <subcellularLocation>
        <location evidence="1">Membrane</location>
        <topology evidence="1">Multi-pass membrane protein</topology>
    </subcellularLocation>
</comment>
<comment type="caution">
    <text evidence="10">The sequence shown here is derived from an EMBL/GenBank/DDBJ whole genome shotgun (WGS) entry which is preliminary data.</text>
</comment>
<evidence type="ECO:0000313" key="11">
    <source>
        <dbReference type="Proteomes" id="UP000717696"/>
    </source>
</evidence>
<dbReference type="CDD" id="cd17330">
    <property type="entry name" value="MFS_SLC46_TetA_like"/>
    <property type="match status" value="1"/>
</dbReference>
<evidence type="ECO:0000256" key="6">
    <source>
        <dbReference type="ARBA" id="ARBA00023180"/>
    </source>
</evidence>
<feature type="transmembrane region" description="Helical" evidence="8">
    <location>
        <begin position="429"/>
        <end position="450"/>
    </location>
</feature>
<feature type="transmembrane region" description="Helical" evidence="8">
    <location>
        <begin position="213"/>
        <end position="237"/>
    </location>
</feature>
<dbReference type="Gene3D" id="1.20.1250.20">
    <property type="entry name" value="MFS general substrate transporter like domains"/>
    <property type="match status" value="1"/>
</dbReference>
<dbReference type="GO" id="GO:0022857">
    <property type="term" value="F:transmembrane transporter activity"/>
    <property type="evidence" value="ECO:0007669"/>
    <property type="project" value="InterPro"/>
</dbReference>
<dbReference type="GO" id="GO:0016020">
    <property type="term" value="C:membrane"/>
    <property type="evidence" value="ECO:0007669"/>
    <property type="project" value="UniProtKB-SubCell"/>
</dbReference>
<reference evidence="10" key="1">
    <citation type="journal article" date="2021" name="Nat. Commun.">
        <title>Genetic determinants of endophytism in the Arabidopsis root mycobiome.</title>
        <authorList>
            <person name="Mesny F."/>
            <person name="Miyauchi S."/>
            <person name="Thiergart T."/>
            <person name="Pickel B."/>
            <person name="Atanasova L."/>
            <person name="Karlsson M."/>
            <person name="Huettel B."/>
            <person name="Barry K.W."/>
            <person name="Haridas S."/>
            <person name="Chen C."/>
            <person name="Bauer D."/>
            <person name="Andreopoulos W."/>
            <person name="Pangilinan J."/>
            <person name="LaButti K."/>
            <person name="Riley R."/>
            <person name="Lipzen A."/>
            <person name="Clum A."/>
            <person name="Drula E."/>
            <person name="Henrissat B."/>
            <person name="Kohler A."/>
            <person name="Grigoriev I.V."/>
            <person name="Martin F.M."/>
            <person name="Hacquard S."/>
        </authorList>
    </citation>
    <scope>NUCLEOTIDE SEQUENCE</scope>
    <source>
        <strain evidence="10">MPI-CAGE-AT-0021</strain>
    </source>
</reference>
<organism evidence="10 11">
    <name type="scientific">Dactylonectria estremocensis</name>
    <dbReference type="NCBI Taxonomy" id="1079267"/>
    <lineage>
        <taxon>Eukaryota</taxon>
        <taxon>Fungi</taxon>
        <taxon>Dikarya</taxon>
        <taxon>Ascomycota</taxon>
        <taxon>Pezizomycotina</taxon>
        <taxon>Sordariomycetes</taxon>
        <taxon>Hypocreomycetidae</taxon>
        <taxon>Hypocreales</taxon>
        <taxon>Nectriaceae</taxon>
        <taxon>Dactylonectria</taxon>
    </lineage>
</organism>
<feature type="transmembrane region" description="Helical" evidence="8">
    <location>
        <begin position="171"/>
        <end position="193"/>
    </location>
</feature>
<keyword evidence="3 8" id="KW-0812">Transmembrane</keyword>
<dbReference type="Pfam" id="PF07690">
    <property type="entry name" value="MFS_1"/>
    <property type="match status" value="1"/>
</dbReference>
<protein>
    <submittedName>
        <fullName evidence="10">MFS multidrug transporter</fullName>
    </submittedName>
</protein>
<feature type="region of interest" description="Disordered" evidence="7">
    <location>
        <begin position="1"/>
        <end position="35"/>
    </location>
</feature>
<dbReference type="Proteomes" id="UP000717696">
    <property type="component" value="Unassembled WGS sequence"/>
</dbReference>
<evidence type="ECO:0000256" key="3">
    <source>
        <dbReference type="ARBA" id="ARBA00022692"/>
    </source>
</evidence>
<evidence type="ECO:0000256" key="1">
    <source>
        <dbReference type="ARBA" id="ARBA00004141"/>
    </source>
</evidence>
<evidence type="ECO:0000256" key="8">
    <source>
        <dbReference type="SAM" id="Phobius"/>
    </source>
</evidence>
<dbReference type="InterPro" id="IPR036259">
    <property type="entry name" value="MFS_trans_sf"/>
</dbReference>
<dbReference type="SUPFAM" id="SSF103473">
    <property type="entry name" value="MFS general substrate transporter"/>
    <property type="match status" value="1"/>
</dbReference>
<evidence type="ECO:0000256" key="7">
    <source>
        <dbReference type="SAM" id="MobiDB-lite"/>
    </source>
</evidence>
<name>A0A9P9DZI9_9HYPO</name>
<dbReference type="PROSITE" id="PS50850">
    <property type="entry name" value="MFS"/>
    <property type="match status" value="1"/>
</dbReference>
<gene>
    <name evidence="10" type="ORF">B0J13DRAFT_142443</name>
</gene>
<feature type="transmembrane region" description="Helical" evidence="8">
    <location>
        <begin position="113"/>
        <end position="132"/>
    </location>
</feature>
<feature type="transmembrane region" description="Helical" evidence="8">
    <location>
        <begin position="314"/>
        <end position="331"/>
    </location>
</feature>
<keyword evidence="2" id="KW-0813">Transport</keyword>
<proteinExistence type="predicted"/>
<feature type="transmembrane region" description="Helical" evidence="8">
    <location>
        <begin position="79"/>
        <end position="101"/>
    </location>
</feature>
<accession>A0A9P9DZI9</accession>
<feature type="transmembrane region" description="Helical" evidence="8">
    <location>
        <begin position="43"/>
        <end position="67"/>
    </location>
</feature>
<feature type="transmembrane region" description="Helical" evidence="8">
    <location>
        <begin position="400"/>
        <end position="417"/>
    </location>
</feature>
<feature type="compositionally biased region" description="Low complexity" evidence="7">
    <location>
        <begin position="1"/>
        <end position="12"/>
    </location>
</feature>
<feature type="transmembrane region" description="Helical" evidence="8">
    <location>
        <begin position="366"/>
        <end position="388"/>
    </location>
</feature>
<feature type="domain" description="Major facilitator superfamily (MFS) profile" evidence="9">
    <location>
        <begin position="41"/>
        <end position="520"/>
    </location>
</feature>
<keyword evidence="4 8" id="KW-1133">Transmembrane helix</keyword>
<keyword evidence="5 8" id="KW-0472">Membrane</keyword>
<evidence type="ECO:0000256" key="2">
    <source>
        <dbReference type="ARBA" id="ARBA00022448"/>
    </source>
</evidence>
<evidence type="ECO:0000256" key="5">
    <source>
        <dbReference type="ARBA" id="ARBA00023136"/>
    </source>
</evidence>
<sequence length="536" mass="58753">MAQPSDESQSQSRDSESRNSESRDEPNSRVEEGPPPFPARQMLVLALCRLCEPIAFTSIFPYIYFMIEDFHETDDPNQISTYAGLMTTVFAIAEFSTGAIWGRVSDKIGRKPVILVALSGTALSMLLLGLAPNLITALLARVLAGLLNGNISVIQSVVGDIVTEKEHQARAYMIMPLVWSIGSIIGPMVGGALARPCISYPNLFMKGSIWDRWPYLLPNLCSAILLIVGGVTCALFLQETNARVSYQDPGLEVGNRIIAFASRTIYGTEVVVVQQPCSSQHGPGAIPRDTEQLPSDETPSKFPRKRRTAFNRQVILNIISYGILAFHTMTFDQLFPIVLSTETRSDIHLSWPFKFVDGYGMDTKEVGFILSVQGIYSLFTTAFLFPFIVNRTGALKMYKWLALTYWAIYFFTPYAVLCPDSWKMVGVYAILLWRCSFSSMAYPANAILLINSVTDKASLGTVNGLAASTASLCRAFSPAVSGYLYSVGLEAGYSGLAWWANAAVTVGGSFVGIYLSDENEELEDGDCDEETALLSG</sequence>
<dbReference type="PANTHER" id="PTHR23504:SF15">
    <property type="entry name" value="MAJOR FACILITATOR SUPERFAMILY (MFS) PROFILE DOMAIN-CONTAINING PROTEIN"/>
    <property type="match status" value="1"/>
</dbReference>
<evidence type="ECO:0000259" key="9">
    <source>
        <dbReference type="PROSITE" id="PS50850"/>
    </source>
</evidence>
<dbReference type="InterPro" id="IPR011701">
    <property type="entry name" value="MFS"/>
</dbReference>
<dbReference type="OrthoDB" id="10262656at2759"/>
<evidence type="ECO:0000313" key="10">
    <source>
        <dbReference type="EMBL" id="KAH7127919.1"/>
    </source>
</evidence>
<dbReference type="EMBL" id="JAGMUU010000022">
    <property type="protein sequence ID" value="KAH7127919.1"/>
    <property type="molecule type" value="Genomic_DNA"/>
</dbReference>
<keyword evidence="11" id="KW-1185">Reference proteome</keyword>